<evidence type="ECO:0000256" key="3">
    <source>
        <dbReference type="ARBA" id="ARBA00022723"/>
    </source>
</evidence>
<dbReference type="Proteomes" id="UP001519289">
    <property type="component" value="Unassembled WGS sequence"/>
</dbReference>
<keyword evidence="5" id="KW-0862">Zinc</keyword>
<dbReference type="GO" id="GO:0004132">
    <property type="term" value="F:dCMP deaminase activity"/>
    <property type="evidence" value="ECO:0007669"/>
    <property type="project" value="UniProtKB-EC"/>
</dbReference>
<comment type="similarity">
    <text evidence="2">Belongs to the cytidine and deoxycytidylate deaminase family.</text>
</comment>
<dbReference type="InterPro" id="IPR015517">
    <property type="entry name" value="dCMP_deaminase-rel"/>
</dbReference>
<keyword evidence="4 7" id="KW-0378">Hydrolase</keyword>
<dbReference type="InterPro" id="IPR016473">
    <property type="entry name" value="dCMP_deaminase"/>
</dbReference>
<dbReference type="InterPro" id="IPR035105">
    <property type="entry name" value="Deoxycytidylate_deaminase_dom"/>
</dbReference>
<dbReference type="Gene3D" id="3.40.140.10">
    <property type="entry name" value="Cytidine Deaminase, domain 2"/>
    <property type="match status" value="1"/>
</dbReference>
<dbReference type="PROSITE" id="PS00903">
    <property type="entry name" value="CYT_DCMP_DEAMINASES_1"/>
    <property type="match status" value="1"/>
</dbReference>
<organism evidence="7 8">
    <name type="scientific">Symbiobacterium terraclitae</name>
    <dbReference type="NCBI Taxonomy" id="557451"/>
    <lineage>
        <taxon>Bacteria</taxon>
        <taxon>Bacillati</taxon>
        <taxon>Bacillota</taxon>
        <taxon>Clostridia</taxon>
        <taxon>Eubacteriales</taxon>
        <taxon>Symbiobacteriaceae</taxon>
        <taxon>Symbiobacterium</taxon>
    </lineage>
</organism>
<dbReference type="EMBL" id="JAGGLG010000035">
    <property type="protein sequence ID" value="MBP2019768.1"/>
    <property type="molecule type" value="Genomic_DNA"/>
</dbReference>
<dbReference type="RefSeq" id="WP_209467870.1">
    <property type="nucleotide sequence ID" value="NZ_JAGGLG010000035.1"/>
</dbReference>
<protein>
    <submittedName>
        <fullName evidence="7">dCMP deaminase</fullName>
        <ecNumber evidence="7">3.5.4.12</ecNumber>
    </submittedName>
</protein>
<accession>A0ABS4JW43</accession>
<reference evidence="7 8" key="1">
    <citation type="submission" date="2021-03" db="EMBL/GenBank/DDBJ databases">
        <title>Genomic Encyclopedia of Type Strains, Phase IV (KMG-IV): sequencing the most valuable type-strain genomes for metagenomic binning, comparative biology and taxonomic classification.</title>
        <authorList>
            <person name="Goeker M."/>
        </authorList>
    </citation>
    <scope>NUCLEOTIDE SEQUENCE [LARGE SCALE GENOMIC DNA]</scope>
    <source>
        <strain evidence="7 8">DSM 27138</strain>
    </source>
</reference>
<evidence type="ECO:0000313" key="8">
    <source>
        <dbReference type="Proteomes" id="UP001519289"/>
    </source>
</evidence>
<feature type="domain" description="CMP/dCMP-type deaminase" evidence="6">
    <location>
        <begin position="5"/>
        <end position="128"/>
    </location>
</feature>
<gene>
    <name evidence="7" type="ORF">J2Z79_003210</name>
</gene>
<dbReference type="Pfam" id="PF00383">
    <property type="entry name" value="dCMP_cyt_deam_1"/>
    <property type="match status" value="1"/>
</dbReference>
<keyword evidence="8" id="KW-1185">Reference proteome</keyword>
<sequence length="144" mass="15818">MARPSWDEYFMELAQVVAKRSTCNRRSVGAVLVRDKRILTTGYNGSPPGLPHCTDEGCLMVDGHCVRAIHAEQNAIIQGALHGIDLRGATCYVTSSPCVHCTKMLIGAGIKRIVYLESYSEQIGFEMARQAGVVMERFQPSNDS</sequence>
<dbReference type="EC" id="3.5.4.12" evidence="7"/>
<dbReference type="InterPro" id="IPR016192">
    <property type="entry name" value="APOBEC/CMP_deaminase_Zn-bd"/>
</dbReference>
<evidence type="ECO:0000256" key="4">
    <source>
        <dbReference type="ARBA" id="ARBA00022801"/>
    </source>
</evidence>
<evidence type="ECO:0000256" key="2">
    <source>
        <dbReference type="ARBA" id="ARBA00006576"/>
    </source>
</evidence>
<dbReference type="InterPro" id="IPR002125">
    <property type="entry name" value="CMP_dCMP_dom"/>
</dbReference>
<keyword evidence="3" id="KW-0479">Metal-binding</keyword>
<dbReference type="PANTHER" id="PTHR11086">
    <property type="entry name" value="DEOXYCYTIDYLATE DEAMINASE-RELATED"/>
    <property type="match status" value="1"/>
</dbReference>
<name>A0ABS4JW43_9FIRM</name>
<dbReference type="SUPFAM" id="SSF53927">
    <property type="entry name" value="Cytidine deaminase-like"/>
    <property type="match status" value="1"/>
</dbReference>
<dbReference type="PIRSF" id="PIRSF006019">
    <property type="entry name" value="dCMP_deaminase"/>
    <property type="match status" value="1"/>
</dbReference>
<dbReference type="PROSITE" id="PS51747">
    <property type="entry name" value="CYT_DCMP_DEAMINASES_2"/>
    <property type="match status" value="1"/>
</dbReference>
<dbReference type="CDD" id="cd01286">
    <property type="entry name" value="deoxycytidylate_deaminase"/>
    <property type="match status" value="1"/>
</dbReference>
<comment type="cofactor">
    <cofactor evidence="1">
        <name>Zn(2+)</name>
        <dbReference type="ChEBI" id="CHEBI:29105"/>
    </cofactor>
</comment>
<dbReference type="PANTHER" id="PTHR11086:SF18">
    <property type="entry name" value="DEOXYCYTIDYLATE DEAMINASE"/>
    <property type="match status" value="1"/>
</dbReference>
<evidence type="ECO:0000313" key="7">
    <source>
        <dbReference type="EMBL" id="MBP2019768.1"/>
    </source>
</evidence>
<comment type="caution">
    <text evidence="7">The sequence shown here is derived from an EMBL/GenBank/DDBJ whole genome shotgun (WGS) entry which is preliminary data.</text>
</comment>
<proteinExistence type="inferred from homology"/>
<dbReference type="InterPro" id="IPR016193">
    <property type="entry name" value="Cytidine_deaminase-like"/>
</dbReference>
<evidence type="ECO:0000256" key="5">
    <source>
        <dbReference type="ARBA" id="ARBA00022833"/>
    </source>
</evidence>
<evidence type="ECO:0000256" key="1">
    <source>
        <dbReference type="ARBA" id="ARBA00001947"/>
    </source>
</evidence>
<evidence type="ECO:0000259" key="6">
    <source>
        <dbReference type="PROSITE" id="PS51747"/>
    </source>
</evidence>